<proteinExistence type="predicted"/>
<keyword evidence="1" id="KW-0812">Transmembrane</keyword>
<keyword evidence="1" id="KW-0472">Membrane</keyword>
<evidence type="ECO:0000313" key="3">
    <source>
        <dbReference type="Proteomes" id="UP000078560"/>
    </source>
</evidence>
<feature type="transmembrane region" description="Helical" evidence="1">
    <location>
        <begin position="261"/>
        <end position="283"/>
    </location>
</feature>
<evidence type="ECO:0000256" key="1">
    <source>
        <dbReference type="SAM" id="Phobius"/>
    </source>
</evidence>
<dbReference type="VEuPathDB" id="PlasmoDB:PocGH01_00225700"/>
<organism evidence="2 3">
    <name type="scientific">Plasmodium ovale curtisi</name>
    <dbReference type="NCBI Taxonomy" id="864141"/>
    <lineage>
        <taxon>Eukaryota</taxon>
        <taxon>Sar</taxon>
        <taxon>Alveolata</taxon>
        <taxon>Apicomplexa</taxon>
        <taxon>Aconoidasida</taxon>
        <taxon>Haemosporida</taxon>
        <taxon>Plasmodiidae</taxon>
        <taxon>Plasmodium</taxon>
        <taxon>Plasmodium (Plasmodium)</taxon>
    </lineage>
</organism>
<sequence length="338" mass="39132">MEDPGINVEQIPEIIFFNNLFDDEDLDSIHLYSNIGECNDCSWNGPINSYAKKIVRNYKRYENYVKDKSQSKYCRYLIHWLFKKKYEFQTNNARNSDHWDSCIPCLWEKLEKSHNSNESKCEFSNEKYPNSIVSMRTYLEKLCSIRDYLGGENQIKLNKDKCIIYNEKKNEYINYILGSISSISNNITIKPSYFKINDNCSLKESKKTFPEIICPCDVVDTSTVFPDAEATPACRTSETEDVPNSEGPNAIITTDLPSTSYLGIFLSACFTFLITVLVGFLLYKFTPFGSWLHTRHKKRSILIKSMDDEITQDLLKGSLDNVEGIQENGGRYIKYEPF</sequence>
<dbReference type="Proteomes" id="UP000078560">
    <property type="component" value="Unassembled WGS sequence"/>
</dbReference>
<gene>
    <name evidence="2" type="ORF">POVCU2_0092160</name>
</gene>
<dbReference type="AlphaFoldDB" id="A0A1A8WRM5"/>
<reference evidence="3" key="1">
    <citation type="submission" date="2016-05" db="EMBL/GenBank/DDBJ databases">
        <authorList>
            <person name="Naeem Raeece"/>
        </authorList>
    </citation>
    <scope>NUCLEOTIDE SEQUENCE [LARGE SCALE GENOMIC DNA]</scope>
</reference>
<protein>
    <submittedName>
        <fullName evidence="2">PIR Superfamily Protein</fullName>
    </submittedName>
</protein>
<keyword evidence="1" id="KW-1133">Transmembrane helix</keyword>
<evidence type="ECO:0000313" key="2">
    <source>
        <dbReference type="EMBL" id="SBS94966.1"/>
    </source>
</evidence>
<name>A0A1A8WRM5_PLAOA</name>
<accession>A0A1A8WRM5</accession>
<dbReference type="EMBL" id="FLQU01001922">
    <property type="protein sequence ID" value="SBS94966.1"/>
    <property type="molecule type" value="Genomic_DNA"/>
</dbReference>